<gene>
    <name evidence="1" type="ORF">SAMN04489732_105187</name>
</gene>
<reference evidence="1 2" key="1">
    <citation type="submission" date="2016-10" db="EMBL/GenBank/DDBJ databases">
        <authorList>
            <person name="de Groot N.N."/>
        </authorList>
    </citation>
    <scope>NUCLEOTIDE SEQUENCE [LARGE SCALE GENOMIC DNA]</scope>
    <source>
        <strain evidence="1 2">DSM 44993</strain>
    </source>
</reference>
<proteinExistence type="predicted"/>
<name>A0A1H8WH74_9PSEU</name>
<dbReference type="AlphaFoldDB" id="A0A1H8WH74"/>
<dbReference type="RefSeq" id="WP_177231338.1">
    <property type="nucleotide sequence ID" value="NZ_FOEF01000005.1"/>
</dbReference>
<sequence>MSVPDSLTELLCAWRRDVASVPLPMLVDPARAVLVLRHAARVHASPDDACTRVRNDSA</sequence>
<accession>A0A1H8WH74</accession>
<evidence type="ECO:0000313" key="1">
    <source>
        <dbReference type="EMBL" id="SEP26986.1"/>
    </source>
</evidence>
<dbReference type="EMBL" id="FOEF01000005">
    <property type="protein sequence ID" value="SEP26986.1"/>
    <property type="molecule type" value="Genomic_DNA"/>
</dbReference>
<dbReference type="Proteomes" id="UP000198582">
    <property type="component" value="Unassembled WGS sequence"/>
</dbReference>
<evidence type="ECO:0000313" key="2">
    <source>
        <dbReference type="Proteomes" id="UP000198582"/>
    </source>
</evidence>
<keyword evidence="2" id="KW-1185">Reference proteome</keyword>
<dbReference type="STRING" id="394193.SAMN04489732_105187"/>
<protein>
    <submittedName>
        <fullName evidence="1">Uncharacterized protein</fullName>
    </submittedName>
</protein>
<organism evidence="1 2">
    <name type="scientific">Amycolatopsis saalfeldensis</name>
    <dbReference type="NCBI Taxonomy" id="394193"/>
    <lineage>
        <taxon>Bacteria</taxon>
        <taxon>Bacillati</taxon>
        <taxon>Actinomycetota</taxon>
        <taxon>Actinomycetes</taxon>
        <taxon>Pseudonocardiales</taxon>
        <taxon>Pseudonocardiaceae</taxon>
        <taxon>Amycolatopsis</taxon>
    </lineage>
</organism>